<dbReference type="STRING" id="1631249.BQ8794_100037"/>
<dbReference type="Proteomes" id="UP000188388">
    <property type="component" value="Unassembled WGS sequence"/>
</dbReference>
<dbReference type="EMBL" id="FTPD01000002">
    <property type="protein sequence ID" value="SIT53146.1"/>
    <property type="molecule type" value="Genomic_DNA"/>
</dbReference>
<accession>A0A1R3V1Q6</accession>
<organism evidence="1 2">
    <name type="scientific">Mesorhizobium prunaredense</name>
    <dbReference type="NCBI Taxonomy" id="1631249"/>
    <lineage>
        <taxon>Bacteria</taxon>
        <taxon>Pseudomonadati</taxon>
        <taxon>Pseudomonadota</taxon>
        <taxon>Alphaproteobacteria</taxon>
        <taxon>Hyphomicrobiales</taxon>
        <taxon>Phyllobacteriaceae</taxon>
        <taxon>Mesorhizobium</taxon>
    </lineage>
</organism>
<dbReference type="AlphaFoldDB" id="A0A1R3V1Q6"/>
<gene>
    <name evidence="1" type="ORF">BQ8794_100037</name>
</gene>
<keyword evidence="2" id="KW-1185">Reference proteome</keyword>
<dbReference type="RefSeq" id="WP_077372601.1">
    <property type="nucleotide sequence ID" value="NZ_FTPD01000002.1"/>
</dbReference>
<reference evidence="2" key="1">
    <citation type="submission" date="2017-01" db="EMBL/GenBank/DDBJ databases">
        <authorList>
            <person name="Brunel B."/>
        </authorList>
    </citation>
    <scope>NUCLEOTIDE SEQUENCE [LARGE SCALE GENOMIC DNA]</scope>
</reference>
<protein>
    <submittedName>
        <fullName evidence="1">Uncharacterized protein</fullName>
    </submittedName>
</protein>
<name>A0A1R3V1Q6_9HYPH</name>
<sequence>MRELPSNVDAKAVIEVGRYLDDHAKTTAVSISEALRVIRRRINGLPISDSGLEELILGSAATRHLAILLDNH</sequence>
<evidence type="ECO:0000313" key="2">
    <source>
        <dbReference type="Proteomes" id="UP000188388"/>
    </source>
</evidence>
<evidence type="ECO:0000313" key="1">
    <source>
        <dbReference type="EMBL" id="SIT53146.1"/>
    </source>
</evidence>
<proteinExistence type="predicted"/>